<organism evidence="3 4">
    <name type="scientific">Diaporthe ampelina</name>
    <dbReference type="NCBI Taxonomy" id="1214573"/>
    <lineage>
        <taxon>Eukaryota</taxon>
        <taxon>Fungi</taxon>
        <taxon>Dikarya</taxon>
        <taxon>Ascomycota</taxon>
        <taxon>Pezizomycotina</taxon>
        <taxon>Sordariomycetes</taxon>
        <taxon>Sordariomycetidae</taxon>
        <taxon>Diaporthales</taxon>
        <taxon>Diaporthaceae</taxon>
        <taxon>Diaporthe</taxon>
    </lineage>
</organism>
<keyword evidence="2" id="KW-0472">Membrane</keyword>
<dbReference type="STRING" id="1214573.A0A0G2HFS9"/>
<keyword evidence="4" id="KW-1185">Reference proteome</keyword>
<protein>
    <submittedName>
        <fullName evidence="3">Uncharacterized protein</fullName>
    </submittedName>
</protein>
<feature type="compositionally biased region" description="Basic and acidic residues" evidence="1">
    <location>
        <begin position="101"/>
        <end position="118"/>
    </location>
</feature>
<reference evidence="3 4" key="1">
    <citation type="submission" date="2015-05" db="EMBL/GenBank/DDBJ databases">
        <title>Distinctive expansion of gene families associated with plant cell wall degradation and secondary metabolism in the genomes of grapevine trunk pathogens.</title>
        <authorList>
            <person name="Lawrence D.P."/>
            <person name="Travadon R."/>
            <person name="Rolshausen P.E."/>
            <person name="Baumgartner K."/>
        </authorList>
    </citation>
    <scope>NUCLEOTIDE SEQUENCE [LARGE SCALE GENOMIC DNA]</scope>
    <source>
        <strain evidence="3">DA912</strain>
    </source>
</reference>
<name>A0A0G2HFS9_9PEZI</name>
<comment type="caution">
    <text evidence="3">The sequence shown here is derived from an EMBL/GenBank/DDBJ whole genome shotgun (WGS) entry which is preliminary data.</text>
</comment>
<feature type="transmembrane region" description="Helical" evidence="2">
    <location>
        <begin position="21"/>
        <end position="42"/>
    </location>
</feature>
<feature type="compositionally biased region" description="Pro residues" evidence="1">
    <location>
        <begin position="287"/>
        <end position="311"/>
    </location>
</feature>
<accession>A0A0G2HFS9</accession>
<evidence type="ECO:0000256" key="1">
    <source>
        <dbReference type="SAM" id="MobiDB-lite"/>
    </source>
</evidence>
<feature type="region of interest" description="Disordered" evidence="1">
    <location>
        <begin position="282"/>
        <end position="369"/>
    </location>
</feature>
<dbReference type="EMBL" id="LCUC01000221">
    <property type="protein sequence ID" value="KKY33958.1"/>
    <property type="molecule type" value="Genomic_DNA"/>
</dbReference>
<gene>
    <name evidence="3" type="ORF">UCDDA912_g06062</name>
</gene>
<sequence>MDFTYGNGRPSGRRYRWCLPCGILCGIMAFLTILIVGLVSYIDHGGKFARWTEGDAEVTREVPGPGYPGAPEPDEQLAMAGDNAPKELVVQAGQLHARSADDARRYAGQEKVAERDADVDGLPLPPFGSGHWKLPKLPIPTDVLDLPIKIPKHISDILGDLPAVPTIPTDPGDIADNLPTDPGELISDLPIPTLPTIPAIPTLPVPVPIPTEVPALPIPTVFPPDLPVGPADELKLPDLTQIPHTVLNLLHHAVSSLSVNDNTPKYLRDILRLILRVLNRVAGGDPVPKPPPAPTKTKLPLPPPPPLPTLPIPTRTRPVLPPLPTLPRPTLTLPHRPKPPGKDGDGEPARAAKKVRAGSGGDDREPLSDESLRQLRSAVADEVWAAADWSNPLVASFTAGMAMVTFDAVYRVAEALKATDDEAEKERLLGLFVVVDDDEEVVD</sequence>
<dbReference type="AlphaFoldDB" id="A0A0G2HFS9"/>
<proteinExistence type="predicted"/>
<dbReference type="OrthoDB" id="5237672at2759"/>
<feature type="region of interest" description="Disordered" evidence="1">
    <location>
        <begin position="101"/>
        <end position="120"/>
    </location>
</feature>
<evidence type="ECO:0000256" key="2">
    <source>
        <dbReference type="SAM" id="Phobius"/>
    </source>
</evidence>
<dbReference type="Proteomes" id="UP000034680">
    <property type="component" value="Unassembled WGS sequence"/>
</dbReference>
<keyword evidence="2" id="KW-0812">Transmembrane</keyword>
<feature type="compositionally biased region" description="Basic and acidic residues" evidence="1">
    <location>
        <begin position="340"/>
        <end position="350"/>
    </location>
</feature>
<keyword evidence="2" id="KW-1133">Transmembrane helix</keyword>
<evidence type="ECO:0000313" key="4">
    <source>
        <dbReference type="Proteomes" id="UP000034680"/>
    </source>
</evidence>
<reference evidence="3 4" key="2">
    <citation type="submission" date="2015-05" db="EMBL/GenBank/DDBJ databases">
        <authorList>
            <person name="Morales-Cruz A."/>
            <person name="Amrine K.C."/>
            <person name="Cantu D."/>
        </authorList>
    </citation>
    <scope>NUCLEOTIDE SEQUENCE [LARGE SCALE GENOMIC DNA]</scope>
    <source>
        <strain evidence="3">DA912</strain>
    </source>
</reference>
<evidence type="ECO:0000313" key="3">
    <source>
        <dbReference type="EMBL" id="KKY33958.1"/>
    </source>
</evidence>